<gene>
    <name evidence="1" type="ORF">BLL52_0377</name>
</gene>
<dbReference type="STRING" id="81479.RA876_15880"/>
<reference evidence="1 2" key="1">
    <citation type="submission" date="2017-01" db="EMBL/GenBank/DDBJ databases">
        <title>Genome sequence of Rhodoferax antarcticus ANT.BR, a psychrophilic purple nonsulfur bacterium from an Antarctic microbial mat.</title>
        <authorList>
            <person name="Baker J."/>
            <person name="Riester C."/>
            <person name="Skinner B."/>
            <person name="Newell A."/>
            <person name="Swingley W."/>
            <person name="Madigan M."/>
            <person name="Jung D."/>
            <person name="Asao M."/>
            <person name="Chen M."/>
            <person name="Loughlin P."/>
            <person name="Pan H."/>
            <person name="Lin S."/>
            <person name="Li N."/>
            <person name="Shaw J."/>
            <person name="Prado M."/>
            <person name="Sherman C."/>
            <person name="Li X."/>
            <person name="Tang J."/>
            <person name="Blankenship R."/>
            <person name="Zhao T."/>
            <person name="Touchman J."/>
            <person name="Sattley M."/>
        </authorList>
    </citation>
    <scope>NUCLEOTIDE SEQUENCE [LARGE SCALE GENOMIC DNA]</scope>
    <source>
        <strain evidence="1 2">ANT.BR</strain>
    </source>
</reference>
<keyword evidence="2" id="KW-1185">Reference proteome</keyword>
<name>A0A1Q8YJI4_9BURK</name>
<comment type="caution">
    <text evidence="1">The sequence shown here is derived from an EMBL/GenBank/DDBJ whole genome shotgun (WGS) entry which is preliminary data.</text>
</comment>
<evidence type="ECO:0000313" key="1">
    <source>
        <dbReference type="EMBL" id="OLP08089.1"/>
    </source>
</evidence>
<accession>A0A1Q8YJI4</accession>
<evidence type="ECO:0000313" key="2">
    <source>
        <dbReference type="Proteomes" id="UP000185911"/>
    </source>
</evidence>
<dbReference type="Proteomes" id="UP000185911">
    <property type="component" value="Unassembled WGS sequence"/>
</dbReference>
<dbReference type="Pfam" id="PF24806">
    <property type="entry name" value="DUF7706"/>
    <property type="match status" value="1"/>
</dbReference>
<dbReference type="EMBL" id="MSYM01000005">
    <property type="protein sequence ID" value="OLP08089.1"/>
    <property type="molecule type" value="Genomic_DNA"/>
</dbReference>
<organism evidence="1 2">
    <name type="scientific">Rhodoferax antarcticus ANT.BR</name>
    <dbReference type="NCBI Taxonomy" id="1111071"/>
    <lineage>
        <taxon>Bacteria</taxon>
        <taxon>Pseudomonadati</taxon>
        <taxon>Pseudomonadota</taxon>
        <taxon>Betaproteobacteria</taxon>
        <taxon>Burkholderiales</taxon>
        <taxon>Comamonadaceae</taxon>
        <taxon>Rhodoferax</taxon>
    </lineage>
</organism>
<protein>
    <submittedName>
        <fullName evidence="1">Uncharacterized protein</fullName>
    </submittedName>
</protein>
<dbReference type="InterPro" id="IPR056123">
    <property type="entry name" value="DUF7706"/>
</dbReference>
<sequence>MQLSLPQALACALAQFLKRAGYSDYRALAASEQEAYAMLHAGECLRAALAEQGIAPR</sequence>
<dbReference type="AlphaFoldDB" id="A0A1Q8YJI4"/>
<proteinExistence type="predicted"/>